<sequence>MQTEDLRIFIAVVKAGSFTTAAEQLMLSKQYVSRRMASLEAGLHARLLNRNTRKLSVTESGQLFAQHAQRILDDIEEAERAVSPRRQALQGTYRISIPMSFGISHLSPLIAEFLGQHPAIQFQVELVDRYVDLVGEGFDIALRIGNLADSSLVARRLGELKRVICCSPEYLQRKGTPEMPEDLLNHHCLRYGREGQTGWELELEGKRRLFDVRGPIVSNNGEVLRDAAVAGLGLVLLPEFIVGPALQYGALVRVLDAFHPGALSLHAIYPQHRQRSEVTRVFLDFLQERLKAQLLVSA</sequence>
<proteinExistence type="inferred from homology"/>
<dbReference type="eggNOG" id="COG0583">
    <property type="taxonomic scope" value="Bacteria"/>
</dbReference>
<keyword evidence="2" id="KW-0678">Repressor</keyword>
<dbReference type="GO" id="GO:0003700">
    <property type="term" value="F:DNA-binding transcription factor activity"/>
    <property type="evidence" value="ECO:0007669"/>
    <property type="project" value="InterPro"/>
</dbReference>
<keyword evidence="3" id="KW-0805">Transcription regulation</keyword>
<evidence type="ECO:0000256" key="5">
    <source>
        <dbReference type="ARBA" id="ARBA00023163"/>
    </source>
</evidence>
<dbReference type="OrthoDB" id="9110639at2"/>
<dbReference type="InterPro" id="IPR036390">
    <property type="entry name" value="WH_DNA-bd_sf"/>
</dbReference>
<gene>
    <name evidence="7" type="ordered locus">Rahaq_2371</name>
</gene>
<protein>
    <submittedName>
        <fullName evidence="7">Transcriptional regulator, LysR family</fullName>
    </submittedName>
</protein>
<name>A0A0H3FAP3_RAHSY</name>
<dbReference type="InterPro" id="IPR036388">
    <property type="entry name" value="WH-like_DNA-bd_sf"/>
</dbReference>
<dbReference type="PANTHER" id="PTHR30537:SF5">
    <property type="entry name" value="HTH-TYPE TRANSCRIPTIONAL ACTIVATOR TTDR-RELATED"/>
    <property type="match status" value="1"/>
</dbReference>
<dbReference type="PROSITE" id="PS50931">
    <property type="entry name" value="HTH_LYSR"/>
    <property type="match status" value="1"/>
</dbReference>
<accession>A0A0H3FAP3</accession>
<dbReference type="GO" id="GO:0043565">
    <property type="term" value="F:sequence-specific DNA binding"/>
    <property type="evidence" value="ECO:0007669"/>
    <property type="project" value="TreeGrafter"/>
</dbReference>
<reference evidence="7 8" key="2">
    <citation type="journal article" date="2012" name="J. Bacteriol.">
        <title>Complete Genome Sequence of Rahnella sp. Strain Y9602, a Gammaproteobacterium Isolate from Metal- and Radionuclide-Contaminated Soil.</title>
        <authorList>
            <person name="Martinez R.J."/>
            <person name="Bruce D."/>
            <person name="Detter C."/>
            <person name="Goodwin L.A."/>
            <person name="Han J."/>
            <person name="Han C.S."/>
            <person name="Held B."/>
            <person name="Land M.L."/>
            <person name="Mikhailova N."/>
            <person name="Nolan M."/>
            <person name="Pennacchio L."/>
            <person name="Pitluck S."/>
            <person name="Tapia R."/>
            <person name="Woyke T."/>
            <person name="Sobecky P.A."/>
        </authorList>
    </citation>
    <scope>NUCLEOTIDE SEQUENCE [LARGE SCALE GENOMIC DNA]</scope>
    <source>
        <strain evidence="7 8">Y9602</strain>
    </source>
</reference>
<evidence type="ECO:0000256" key="4">
    <source>
        <dbReference type="ARBA" id="ARBA00023125"/>
    </source>
</evidence>
<dbReference type="FunFam" id="1.10.10.10:FF:000001">
    <property type="entry name" value="LysR family transcriptional regulator"/>
    <property type="match status" value="1"/>
</dbReference>
<dbReference type="FunFam" id="3.40.190.290:FF:000001">
    <property type="entry name" value="Transcriptional regulator, LysR family"/>
    <property type="match status" value="1"/>
</dbReference>
<dbReference type="Pfam" id="PF00126">
    <property type="entry name" value="HTH_1"/>
    <property type="match status" value="1"/>
</dbReference>
<dbReference type="CDD" id="cd08422">
    <property type="entry name" value="PBP2_CrgA_like"/>
    <property type="match status" value="1"/>
</dbReference>
<comment type="similarity">
    <text evidence="1">Belongs to the LysR transcriptional regulatory family.</text>
</comment>
<dbReference type="Proteomes" id="UP000007257">
    <property type="component" value="Chromosome"/>
</dbReference>
<dbReference type="GO" id="GO:0006351">
    <property type="term" value="P:DNA-templated transcription"/>
    <property type="evidence" value="ECO:0007669"/>
    <property type="project" value="TreeGrafter"/>
</dbReference>
<dbReference type="Gene3D" id="3.40.190.290">
    <property type="match status" value="1"/>
</dbReference>
<dbReference type="Gene3D" id="1.10.10.10">
    <property type="entry name" value="Winged helix-like DNA-binding domain superfamily/Winged helix DNA-binding domain"/>
    <property type="match status" value="1"/>
</dbReference>
<evidence type="ECO:0000256" key="2">
    <source>
        <dbReference type="ARBA" id="ARBA00022491"/>
    </source>
</evidence>
<dbReference type="EMBL" id="CP002505">
    <property type="protein sequence ID" value="ADW73979.1"/>
    <property type="molecule type" value="Genomic_DNA"/>
</dbReference>
<dbReference type="SUPFAM" id="SSF46785">
    <property type="entry name" value="Winged helix' DNA-binding domain"/>
    <property type="match status" value="1"/>
</dbReference>
<evidence type="ECO:0000313" key="7">
    <source>
        <dbReference type="EMBL" id="ADW73979.1"/>
    </source>
</evidence>
<dbReference type="HOGENOM" id="CLU_039613_16_2_6"/>
<reference evidence="8" key="1">
    <citation type="submission" date="2011-01" db="EMBL/GenBank/DDBJ databases">
        <title>Complete sequence of chromosome of Rahnella sp. Y9602.</title>
        <authorList>
            <consortium name="US DOE Joint Genome Institute"/>
            <person name="Lucas S."/>
            <person name="Copeland A."/>
            <person name="Lapidus A."/>
            <person name="Cheng J.-F."/>
            <person name="Goodwin L."/>
            <person name="Pitluck S."/>
            <person name="Lu M."/>
            <person name="Detter J.C."/>
            <person name="Han C."/>
            <person name="Tapia R."/>
            <person name="Land M."/>
            <person name="Hauser L."/>
            <person name="Kyrpides N."/>
            <person name="Ivanova N."/>
            <person name="Ovchinnikova G."/>
            <person name="Pagani I."/>
            <person name="Sobecky P.A."/>
            <person name="Martinez R.J."/>
            <person name="Woyke T."/>
        </authorList>
    </citation>
    <scope>NUCLEOTIDE SEQUENCE [LARGE SCALE GENOMIC DNA]</scope>
    <source>
        <strain evidence="8">Y9602</strain>
    </source>
</reference>
<dbReference type="Pfam" id="PF03466">
    <property type="entry name" value="LysR_substrate"/>
    <property type="match status" value="1"/>
</dbReference>
<dbReference type="SUPFAM" id="SSF53850">
    <property type="entry name" value="Periplasmic binding protein-like II"/>
    <property type="match status" value="1"/>
</dbReference>
<keyword evidence="5" id="KW-0804">Transcription</keyword>
<keyword evidence="4" id="KW-0238">DNA-binding</keyword>
<evidence type="ECO:0000313" key="8">
    <source>
        <dbReference type="Proteomes" id="UP000007257"/>
    </source>
</evidence>
<dbReference type="AlphaFoldDB" id="A0A0H3FAP3"/>
<dbReference type="PANTHER" id="PTHR30537">
    <property type="entry name" value="HTH-TYPE TRANSCRIPTIONAL REGULATOR"/>
    <property type="match status" value="1"/>
</dbReference>
<evidence type="ECO:0000256" key="3">
    <source>
        <dbReference type="ARBA" id="ARBA00023015"/>
    </source>
</evidence>
<dbReference type="KEGG" id="rah:Rahaq_2371"/>
<feature type="domain" description="HTH lysR-type" evidence="6">
    <location>
        <begin position="1"/>
        <end position="58"/>
    </location>
</feature>
<dbReference type="InterPro" id="IPR000847">
    <property type="entry name" value="LysR_HTH_N"/>
</dbReference>
<evidence type="ECO:0000256" key="1">
    <source>
        <dbReference type="ARBA" id="ARBA00009437"/>
    </source>
</evidence>
<dbReference type="InterPro" id="IPR058163">
    <property type="entry name" value="LysR-type_TF_proteobact-type"/>
</dbReference>
<dbReference type="InterPro" id="IPR005119">
    <property type="entry name" value="LysR_subst-bd"/>
</dbReference>
<evidence type="ECO:0000259" key="6">
    <source>
        <dbReference type="PROSITE" id="PS50931"/>
    </source>
</evidence>
<organism evidence="7 8">
    <name type="scientific">Rahnella sp. (strain Y9602)</name>
    <dbReference type="NCBI Taxonomy" id="2703885"/>
    <lineage>
        <taxon>Bacteria</taxon>
        <taxon>Pseudomonadati</taxon>
        <taxon>Pseudomonadota</taxon>
        <taxon>Gammaproteobacteria</taxon>
        <taxon>Enterobacterales</taxon>
        <taxon>Yersiniaceae</taxon>
        <taxon>Rahnella</taxon>
    </lineage>
</organism>
<dbReference type="RefSeq" id="WP_013575679.1">
    <property type="nucleotide sequence ID" value="NC_015061.1"/>
</dbReference>